<proteinExistence type="predicted"/>
<keyword evidence="1" id="KW-0051">Antiviral defense</keyword>
<evidence type="ECO:0000259" key="2">
    <source>
        <dbReference type="Pfam" id="PF03787"/>
    </source>
</evidence>
<sequence length="325" mass="35307">MSENIFESKTYFAVALDPIHIGAGGSRLGRVDLPIIREPGTNIPKIPGTSLSGPARAYTAMHPTINRYIWKDSDGKKYSCAGRGEERPEENYYGHCGKVQPACPVCIPYGFSKGTGNSMQGLAQFFDAHILFFSVASMAGPVWVTSPMALEGLGLQQKFKVPDDGFFPLGDQLKTKNKLNFGWLMLKKGDGQGNINGLLLPEIIKQRAILVSDTLFSLIVNSNLEVRTSVSIDPQTGTAEEGALFTYEAIPRGTVLKFDIAYNSGKTFRVGGKELKTEGNGDVGTSWVKTQVEKGLKLFETLGIGGMGTRGMGRLKILNLEKEDC</sequence>
<feature type="domain" description="CRISPR type III-associated protein" evidence="2">
    <location>
        <begin position="15"/>
        <end position="316"/>
    </location>
</feature>
<dbReference type="PANTHER" id="PTHR36700">
    <property type="entry name" value="CRISPR SYSTEM CMR SUBUNIT CMR4"/>
    <property type="match status" value="1"/>
</dbReference>
<dbReference type="AlphaFoldDB" id="A0A662D4B3"/>
<organism evidence="3 4">
    <name type="scientific">Aerophobetes bacterium</name>
    <dbReference type="NCBI Taxonomy" id="2030807"/>
    <lineage>
        <taxon>Bacteria</taxon>
        <taxon>Candidatus Aerophobota</taxon>
    </lineage>
</organism>
<dbReference type="EMBL" id="QMQA01000333">
    <property type="protein sequence ID" value="RLE10141.1"/>
    <property type="molecule type" value="Genomic_DNA"/>
</dbReference>
<gene>
    <name evidence="3" type="ORF">DRJ04_09405</name>
</gene>
<dbReference type="InterPro" id="IPR005537">
    <property type="entry name" value="RAMP_III_fam"/>
</dbReference>
<dbReference type="Pfam" id="PF03787">
    <property type="entry name" value="RAMPs"/>
    <property type="match status" value="1"/>
</dbReference>
<evidence type="ECO:0000313" key="4">
    <source>
        <dbReference type="Proteomes" id="UP000280417"/>
    </source>
</evidence>
<dbReference type="GO" id="GO:0051607">
    <property type="term" value="P:defense response to virus"/>
    <property type="evidence" value="ECO:0007669"/>
    <property type="project" value="UniProtKB-KW"/>
</dbReference>
<evidence type="ECO:0000313" key="3">
    <source>
        <dbReference type="EMBL" id="RLE10141.1"/>
    </source>
</evidence>
<dbReference type="Proteomes" id="UP000280417">
    <property type="component" value="Unassembled WGS sequence"/>
</dbReference>
<protein>
    <submittedName>
        <fullName evidence="3">Type III-B CRISPR module RAMP protein Cmr4</fullName>
    </submittedName>
</protein>
<dbReference type="PANTHER" id="PTHR36700:SF1">
    <property type="entry name" value="CRISPR SYSTEM CMR SUBUNIT CMR4"/>
    <property type="match status" value="1"/>
</dbReference>
<evidence type="ECO:0000256" key="1">
    <source>
        <dbReference type="ARBA" id="ARBA00023118"/>
    </source>
</evidence>
<dbReference type="InterPro" id="IPR013410">
    <property type="entry name" value="CRISPR-assoc_RAMP_Cmr4"/>
</dbReference>
<accession>A0A662D4B3</accession>
<comment type="caution">
    <text evidence="3">The sequence shown here is derived from an EMBL/GenBank/DDBJ whole genome shotgun (WGS) entry which is preliminary data.</text>
</comment>
<reference evidence="3 4" key="1">
    <citation type="submission" date="2018-06" db="EMBL/GenBank/DDBJ databases">
        <title>Extensive metabolic versatility and redundancy in microbially diverse, dynamic hydrothermal sediments.</title>
        <authorList>
            <person name="Dombrowski N."/>
            <person name="Teske A."/>
            <person name="Baker B.J."/>
        </authorList>
    </citation>
    <scope>NUCLEOTIDE SEQUENCE [LARGE SCALE GENOMIC DNA]</scope>
    <source>
        <strain evidence="3">B3_G15</strain>
    </source>
</reference>
<name>A0A662D4B3_UNCAE</name>